<dbReference type="InterPro" id="IPR005467">
    <property type="entry name" value="His_kinase_dom"/>
</dbReference>
<evidence type="ECO:0000256" key="2">
    <source>
        <dbReference type="ARBA" id="ARBA00012438"/>
    </source>
</evidence>
<keyword evidence="4" id="KW-0175">Coiled coil</keyword>
<evidence type="ECO:0000256" key="3">
    <source>
        <dbReference type="ARBA" id="ARBA00022553"/>
    </source>
</evidence>
<dbReference type="eggNOG" id="COG4191">
    <property type="taxonomic scope" value="Bacteria"/>
</dbReference>
<keyword evidence="9" id="KW-0418">Kinase</keyword>
<dbReference type="InterPro" id="IPR035965">
    <property type="entry name" value="PAS-like_dom_sf"/>
</dbReference>
<keyword evidence="10" id="KW-1185">Reference proteome</keyword>
<dbReference type="PANTHER" id="PTHR43547:SF2">
    <property type="entry name" value="HYBRID SIGNAL TRANSDUCTION HISTIDINE KINASE C"/>
    <property type="match status" value="1"/>
</dbReference>
<dbReference type="InterPro" id="IPR013656">
    <property type="entry name" value="PAS_4"/>
</dbReference>
<dbReference type="InterPro" id="IPR000014">
    <property type="entry name" value="PAS"/>
</dbReference>
<reference evidence="9 10" key="1">
    <citation type="journal article" date="2011" name="J. Bacteriol.">
        <title>Genome sequence of the verrucomicrobium Opitutus terrae PB90-1, an abundant inhabitant of rice paddy soil ecosystems.</title>
        <authorList>
            <person name="van Passel M.W."/>
            <person name="Kant R."/>
            <person name="Palva A."/>
            <person name="Copeland A."/>
            <person name="Lucas S."/>
            <person name="Lapidus A."/>
            <person name="Glavina del Rio T."/>
            <person name="Pitluck S."/>
            <person name="Goltsman E."/>
            <person name="Clum A."/>
            <person name="Sun H."/>
            <person name="Schmutz J."/>
            <person name="Larimer F.W."/>
            <person name="Land M.L."/>
            <person name="Hauser L."/>
            <person name="Kyrpides N."/>
            <person name="Mikhailova N."/>
            <person name="Richardson P.P."/>
            <person name="Janssen P.H."/>
            <person name="de Vos W.M."/>
            <person name="Smidt H."/>
        </authorList>
    </citation>
    <scope>NUCLEOTIDE SEQUENCE [LARGE SCALE GENOMIC DNA]</scope>
    <source>
        <strain evidence="10">DSM 11246 / JCM 15787 / PB90-1</strain>
    </source>
</reference>
<dbReference type="Gene3D" id="2.60.40.10">
    <property type="entry name" value="Immunoglobulins"/>
    <property type="match status" value="1"/>
</dbReference>
<dbReference type="SMART" id="SM00091">
    <property type="entry name" value="PAS"/>
    <property type="match status" value="3"/>
</dbReference>
<dbReference type="Pfam" id="PF12860">
    <property type="entry name" value="PAS_7"/>
    <property type="match status" value="1"/>
</dbReference>
<dbReference type="SUPFAM" id="SSF55874">
    <property type="entry name" value="ATPase domain of HSP90 chaperone/DNA topoisomerase II/histidine kinase"/>
    <property type="match status" value="1"/>
</dbReference>
<dbReference type="Pfam" id="PF07495">
    <property type="entry name" value="Y_Y_Y"/>
    <property type="match status" value="1"/>
</dbReference>
<accession>B1ZU04</accession>
<dbReference type="SUPFAM" id="SSF63829">
    <property type="entry name" value="Calcium-dependent phosphotriesterase"/>
    <property type="match status" value="2"/>
</dbReference>
<dbReference type="CDD" id="cd00130">
    <property type="entry name" value="PAS"/>
    <property type="match status" value="2"/>
</dbReference>
<dbReference type="InterPro" id="IPR001610">
    <property type="entry name" value="PAC"/>
</dbReference>
<organism evidence="9 10">
    <name type="scientific">Opitutus terrae (strain DSM 11246 / JCM 15787 / PB90-1)</name>
    <dbReference type="NCBI Taxonomy" id="452637"/>
    <lineage>
        <taxon>Bacteria</taxon>
        <taxon>Pseudomonadati</taxon>
        <taxon>Verrucomicrobiota</taxon>
        <taxon>Opitutia</taxon>
        <taxon>Opitutales</taxon>
        <taxon>Opitutaceae</taxon>
        <taxon>Opitutus</taxon>
    </lineage>
</organism>
<evidence type="ECO:0000256" key="4">
    <source>
        <dbReference type="SAM" id="Coils"/>
    </source>
</evidence>
<feature type="chain" id="PRO_5002774577" description="histidine kinase" evidence="5">
    <location>
        <begin position="25"/>
        <end position="1453"/>
    </location>
</feature>
<dbReference type="HOGENOM" id="CLU_269706_0_0_0"/>
<dbReference type="Gene3D" id="2.130.10.10">
    <property type="entry name" value="YVTN repeat-like/Quinoprotein amine dehydrogenase"/>
    <property type="match status" value="4"/>
</dbReference>
<evidence type="ECO:0000313" key="9">
    <source>
        <dbReference type="EMBL" id="ACB75886.1"/>
    </source>
</evidence>
<evidence type="ECO:0000313" key="10">
    <source>
        <dbReference type="Proteomes" id="UP000007013"/>
    </source>
</evidence>
<feature type="domain" description="PAC" evidence="8">
    <location>
        <begin position="989"/>
        <end position="1044"/>
    </location>
</feature>
<dbReference type="Gene3D" id="3.30.450.20">
    <property type="entry name" value="PAS domain"/>
    <property type="match status" value="3"/>
</dbReference>
<evidence type="ECO:0000259" key="8">
    <source>
        <dbReference type="PROSITE" id="PS50113"/>
    </source>
</evidence>
<dbReference type="PROSITE" id="PS50109">
    <property type="entry name" value="HIS_KIN"/>
    <property type="match status" value="1"/>
</dbReference>
<dbReference type="InterPro" id="IPR013783">
    <property type="entry name" value="Ig-like_fold"/>
</dbReference>
<proteinExistence type="predicted"/>
<evidence type="ECO:0000256" key="1">
    <source>
        <dbReference type="ARBA" id="ARBA00000085"/>
    </source>
</evidence>
<dbReference type="InterPro" id="IPR015943">
    <property type="entry name" value="WD40/YVTN_repeat-like_dom_sf"/>
</dbReference>
<dbReference type="PROSITE" id="PS50112">
    <property type="entry name" value="PAS"/>
    <property type="match status" value="1"/>
</dbReference>
<protein>
    <recommendedName>
        <fullName evidence="2">histidine kinase</fullName>
        <ecNumber evidence="2">2.7.13.3</ecNumber>
    </recommendedName>
</protein>
<dbReference type="EC" id="2.7.13.3" evidence="2"/>
<evidence type="ECO:0000259" key="6">
    <source>
        <dbReference type="PROSITE" id="PS50109"/>
    </source>
</evidence>
<dbReference type="PANTHER" id="PTHR43547">
    <property type="entry name" value="TWO-COMPONENT HISTIDINE KINASE"/>
    <property type="match status" value="1"/>
</dbReference>
<feature type="domain" description="PAS" evidence="7">
    <location>
        <begin position="790"/>
        <end position="834"/>
    </location>
</feature>
<dbReference type="InterPro" id="IPR000700">
    <property type="entry name" value="PAS-assoc_C"/>
</dbReference>
<feature type="domain" description="PAC" evidence="8">
    <location>
        <begin position="1117"/>
        <end position="1172"/>
    </location>
</feature>
<sequence>MNRRIHCWPLAFALGLLLSPSAHALDPAKSVYQFNVQNWTRHDGLQGNKVNAITQTSDGYIWIGTQNGLLRFDGSEFTALPAKLPEANSQEIVSMAAAANGGLWFALNAGGFGHWDGRDLSRISDQRWNDANTNGHTLLGARDGTVWTGTDRSIGRWMPEQPASSIFDESITRVVCLHEDAQNRIWIGTQETGVFSWSDGRFTRFRDAELTKHVIKGLATAPNGELWVALEHELRRYDANGEPMALPAFSHPITALLVDRHGITWIGSASGLVRYQDGQFSTLKKIDGLANEYVTALFEDREGSLWVGTQSGLSQVSDLKFPIFSEKEGLHHGGSLTVTAAAAGGIWITTTHGFAHFDGRRFTNYTDPALLSNPYVKLGLEARNGDFYWVDGDKSISVLSGGRLAARYSSSEWTEALTEDDEGVLAGVGPNLMRLKNGRLEPYSFKGDRRPEFQWFDNLATARDGAIWVACYNGLFRVKNGEFRQWSTVDGLSGNRVHFVFEDGDGCIWAGLSTGMARIRGNDLRNITEANGLFDNRTYAIVPDDTGYFWVNSGRGIYRVSRQALHDFADGRSSRIQCEPFDGEESVKFTDRVDQEYSGCRSADGRIWFPNPWGVVMIDPADYVVNRVPPPVHIQRVEVNGTAVAQVRDQPIEIAAPRVEFFFTALSYISPRRVQLRYQLEGFDPGWIEAGARRSAQYSLKPGRYVFRVQAANADGVWNHTGDTLALTLPPPFYATPWFYSLCGLSIAGGLFAGFRWKVRHIRAAEHRLREENDRLEARIAGRTRELARSVALLHATLESVTDGILAVDRAGKIVSFNTKFADLWRVPATELQGTDVSHLRRQVAHLVKDPAAFLKRAEELQRHPETPAFDVIEFSDGRLLERYVSPQLVEGRCVGFVVNWRDITARKRAEAAIAEASRILESLLKHTLDFVYFKDRESRFVRYSDTMLRLFGLTAPDALKGRTDFDCFPAEHARAAFADEQEIMRTGQPMIDRLEQFTLPDGRTAWALATKMPWRDDRGQIIGTFGVSRDITAIKLAEAELAYERDLLRGLMNSSPDKIYFKDLRSRFLRASRAQAESCRAKSEDEMLGKTDFDYFTPEHAQPAFDDEQRIIQTGQPVIGKVEKETWHDGRVTWALTSKMPLRNNVGEIIGTVGISKDITELKEAEAKLEQLHKQLLETSREAGMAEVATSVLHNVGNVLNSVNVSTALVIGKTRDSKVGNLARITELFRAHAGDLASFLTQDPKGQKLPAYLELLSEQLAAEQAAIATELEHLRKNVEHIKDIVSMQQSYAKVCGVSEKVELVEIVEDALRINSGALSRHEVQVVRDYAARPVLILERHKVMQILVNLIRNAKYACDDSGRPDKQLTLRIEQAAGRVKIIVSDNGVGIPAENLTRIFAHGFTTRKEGHGFGLHSGSLAARELGGSLTAHSDGRGCGATFILELPDPAAPGQ</sequence>
<dbReference type="CDD" id="cd00075">
    <property type="entry name" value="HATPase"/>
    <property type="match status" value="1"/>
</dbReference>
<name>B1ZU04_OPITP</name>
<keyword evidence="9" id="KW-0808">Transferase</keyword>
<dbReference type="InterPro" id="IPR011123">
    <property type="entry name" value="Y_Y_Y"/>
</dbReference>
<dbReference type="eggNOG" id="COG3292">
    <property type="taxonomic scope" value="Bacteria"/>
</dbReference>
<dbReference type="PROSITE" id="PS50113">
    <property type="entry name" value="PAC"/>
    <property type="match status" value="2"/>
</dbReference>
<dbReference type="Pfam" id="PF02518">
    <property type="entry name" value="HATPase_c"/>
    <property type="match status" value="1"/>
</dbReference>
<dbReference type="InterPro" id="IPR011110">
    <property type="entry name" value="Reg_prop"/>
</dbReference>
<dbReference type="Gene3D" id="3.30.565.10">
    <property type="entry name" value="Histidine kinase-like ATPase, C-terminal domain"/>
    <property type="match status" value="1"/>
</dbReference>
<dbReference type="SMART" id="SM00387">
    <property type="entry name" value="HATPase_c"/>
    <property type="match status" value="1"/>
</dbReference>
<keyword evidence="5" id="KW-0732">Signal</keyword>
<dbReference type="RefSeq" id="WP_012375421.1">
    <property type="nucleotide sequence ID" value="NC_010571.1"/>
</dbReference>
<dbReference type="SUPFAM" id="SSF55785">
    <property type="entry name" value="PYP-like sensor domain (PAS domain)"/>
    <property type="match status" value="3"/>
</dbReference>
<dbReference type="Proteomes" id="UP000007013">
    <property type="component" value="Chromosome"/>
</dbReference>
<feature type="coiled-coil region" evidence="4">
    <location>
        <begin position="1156"/>
        <end position="1183"/>
    </location>
</feature>
<gene>
    <name evidence="9" type="ordered locus">Oter_2605</name>
</gene>
<evidence type="ECO:0000259" key="7">
    <source>
        <dbReference type="PROSITE" id="PS50112"/>
    </source>
</evidence>
<dbReference type="PRINTS" id="PR00344">
    <property type="entry name" value="BCTRLSENSOR"/>
</dbReference>
<feature type="signal peptide" evidence="5">
    <location>
        <begin position="1"/>
        <end position="24"/>
    </location>
</feature>
<dbReference type="InterPro" id="IPR004358">
    <property type="entry name" value="Sig_transdc_His_kin-like_C"/>
</dbReference>
<dbReference type="GO" id="GO:0000155">
    <property type="term" value="F:phosphorelay sensor kinase activity"/>
    <property type="evidence" value="ECO:0007669"/>
    <property type="project" value="TreeGrafter"/>
</dbReference>
<dbReference type="InterPro" id="IPR036890">
    <property type="entry name" value="HATPase_C_sf"/>
</dbReference>
<dbReference type="OrthoDB" id="183776at2"/>
<dbReference type="STRING" id="452637.Oter_2605"/>
<dbReference type="Pfam" id="PF08448">
    <property type="entry name" value="PAS_4"/>
    <property type="match status" value="2"/>
</dbReference>
<dbReference type="eggNOG" id="COG3290">
    <property type="taxonomic scope" value="Bacteria"/>
</dbReference>
<dbReference type="NCBIfam" id="TIGR00229">
    <property type="entry name" value="sensory_box"/>
    <property type="match status" value="3"/>
</dbReference>
<comment type="catalytic activity">
    <reaction evidence="1">
        <text>ATP + protein L-histidine = ADP + protein N-phospho-L-histidine.</text>
        <dbReference type="EC" id="2.7.13.3"/>
    </reaction>
</comment>
<dbReference type="EMBL" id="CP001032">
    <property type="protein sequence ID" value="ACB75886.1"/>
    <property type="molecule type" value="Genomic_DNA"/>
</dbReference>
<keyword evidence="3" id="KW-0597">Phosphoprotein</keyword>
<dbReference type="SMART" id="SM00086">
    <property type="entry name" value="PAC"/>
    <property type="match status" value="2"/>
</dbReference>
<feature type="coiled-coil region" evidence="4">
    <location>
        <begin position="759"/>
        <end position="786"/>
    </location>
</feature>
<feature type="domain" description="Histidine kinase" evidence="6">
    <location>
        <begin position="1250"/>
        <end position="1449"/>
    </location>
</feature>
<dbReference type="InterPro" id="IPR003594">
    <property type="entry name" value="HATPase_dom"/>
</dbReference>
<dbReference type="KEGG" id="ote:Oter_2605"/>
<dbReference type="Pfam" id="PF07494">
    <property type="entry name" value="Reg_prop"/>
    <property type="match status" value="3"/>
</dbReference>
<evidence type="ECO:0000256" key="5">
    <source>
        <dbReference type="SAM" id="SignalP"/>
    </source>
</evidence>